<feature type="transmembrane region" description="Helical" evidence="2">
    <location>
        <begin position="300"/>
        <end position="323"/>
    </location>
</feature>
<name>A0A177UNK6_9BASI</name>
<keyword evidence="2" id="KW-1133">Transmembrane helix</keyword>
<feature type="compositionally biased region" description="Polar residues" evidence="1">
    <location>
        <begin position="185"/>
        <end position="202"/>
    </location>
</feature>
<feature type="compositionally biased region" description="Low complexity" evidence="1">
    <location>
        <begin position="869"/>
        <end position="884"/>
    </location>
</feature>
<dbReference type="EMBL" id="LWDD02000660">
    <property type="protein sequence ID" value="KAE8257386.1"/>
    <property type="molecule type" value="Genomic_DNA"/>
</dbReference>
<feature type="compositionally biased region" description="Low complexity" evidence="1">
    <location>
        <begin position="608"/>
        <end position="636"/>
    </location>
</feature>
<feature type="compositionally biased region" description="Polar residues" evidence="1">
    <location>
        <begin position="637"/>
        <end position="674"/>
    </location>
</feature>
<gene>
    <name evidence="4" type="ORF">A4X03_0g4686</name>
    <name evidence="3" type="ORF">JKIAZH3_G7568</name>
</gene>
<dbReference type="Proteomes" id="UP000836402">
    <property type="component" value="Unassembled WGS sequence"/>
</dbReference>
<reference evidence="4" key="2">
    <citation type="journal article" date="2019" name="IMA Fungus">
        <title>Genome sequencing and comparison of five Tilletia species to identify candidate genes for the detection of regulated species infecting wheat.</title>
        <authorList>
            <person name="Nguyen H.D.T."/>
            <person name="Sultana T."/>
            <person name="Kesanakurti P."/>
            <person name="Hambleton S."/>
        </authorList>
    </citation>
    <scope>NUCLEOTIDE SEQUENCE</scope>
    <source>
        <strain evidence="4">DAOMC 238032</strain>
    </source>
</reference>
<feature type="compositionally biased region" description="Polar residues" evidence="1">
    <location>
        <begin position="919"/>
        <end position="931"/>
    </location>
</feature>
<dbReference type="Proteomes" id="UP000077671">
    <property type="component" value="Unassembled WGS sequence"/>
</dbReference>
<evidence type="ECO:0000256" key="1">
    <source>
        <dbReference type="SAM" id="MobiDB-lite"/>
    </source>
</evidence>
<reference evidence="3" key="3">
    <citation type="submission" date="2020-10" db="EMBL/GenBank/DDBJ databases">
        <authorList>
            <person name="Sedaghatjoo S."/>
        </authorList>
    </citation>
    <scope>NUCLEOTIDE SEQUENCE</scope>
    <source>
        <strain evidence="3">AZH3</strain>
    </source>
</reference>
<feature type="compositionally biased region" description="Gly residues" evidence="1">
    <location>
        <begin position="845"/>
        <end position="855"/>
    </location>
</feature>
<dbReference type="AlphaFoldDB" id="A0A177UNK6"/>
<dbReference type="EMBL" id="CAJHJG010004733">
    <property type="protein sequence ID" value="CAD6943838.1"/>
    <property type="molecule type" value="Genomic_DNA"/>
</dbReference>
<evidence type="ECO:0000313" key="6">
    <source>
        <dbReference type="Proteomes" id="UP000836402"/>
    </source>
</evidence>
<feature type="compositionally biased region" description="Low complexity" evidence="1">
    <location>
        <begin position="1045"/>
        <end position="1057"/>
    </location>
</feature>
<feature type="compositionally biased region" description="Basic and acidic residues" evidence="1">
    <location>
        <begin position="1021"/>
        <end position="1034"/>
    </location>
</feature>
<feature type="compositionally biased region" description="Acidic residues" evidence="1">
    <location>
        <begin position="754"/>
        <end position="764"/>
    </location>
</feature>
<feature type="region of interest" description="Disordered" evidence="1">
    <location>
        <begin position="817"/>
        <end position="970"/>
    </location>
</feature>
<feature type="region of interest" description="Disordered" evidence="1">
    <location>
        <begin position="596"/>
        <end position="674"/>
    </location>
</feature>
<comment type="caution">
    <text evidence="4">The sequence shown here is derived from an EMBL/GenBank/DDBJ whole genome shotgun (WGS) entry which is preliminary data.</text>
</comment>
<feature type="compositionally biased region" description="Polar residues" evidence="1">
    <location>
        <begin position="952"/>
        <end position="969"/>
    </location>
</feature>
<feature type="region of interest" description="Disordered" evidence="1">
    <location>
        <begin position="105"/>
        <end position="231"/>
    </location>
</feature>
<evidence type="ECO:0000256" key="2">
    <source>
        <dbReference type="SAM" id="Phobius"/>
    </source>
</evidence>
<evidence type="ECO:0000313" key="4">
    <source>
        <dbReference type="EMBL" id="KAE8257386.1"/>
    </source>
</evidence>
<feature type="compositionally biased region" description="Low complexity" evidence="1">
    <location>
        <begin position="817"/>
        <end position="830"/>
    </location>
</feature>
<protein>
    <submittedName>
        <fullName evidence="4">Uncharacterized protein</fullName>
    </submittedName>
</protein>
<feature type="region of interest" description="Disordered" evidence="1">
    <location>
        <begin position="1006"/>
        <end position="1068"/>
    </location>
</feature>
<keyword evidence="2" id="KW-0812">Transmembrane</keyword>
<evidence type="ECO:0000313" key="5">
    <source>
        <dbReference type="Proteomes" id="UP000077671"/>
    </source>
</evidence>
<feature type="compositionally biased region" description="Polar residues" evidence="1">
    <location>
        <begin position="105"/>
        <end position="124"/>
    </location>
</feature>
<keyword evidence="6" id="KW-1185">Reference proteome</keyword>
<feature type="region of interest" description="Disordered" evidence="1">
    <location>
        <begin position="273"/>
        <end position="293"/>
    </location>
</feature>
<organism evidence="4 5">
    <name type="scientific">Tilletia caries</name>
    <name type="common">wheat bunt fungus</name>
    <dbReference type="NCBI Taxonomy" id="13290"/>
    <lineage>
        <taxon>Eukaryota</taxon>
        <taxon>Fungi</taxon>
        <taxon>Dikarya</taxon>
        <taxon>Basidiomycota</taxon>
        <taxon>Ustilaginomycotina</taxon>
        <taxon>Exobasidiomycetes</taxon>
        <taxon>Tilletiales</taxon>
        <taxon>Tilletiaceae</taxon>
        <taxon>Tilletia</taxon>
    </lineage>
</organism>
<accession>A0A177UNK6</accession>
<feature type="region of interest" description="Disordered" evidence="1">
    <location>
        <begin position="706"/>
        <end position="805"/>
    </location>
</feature>
<feature type="compositionally biased region" description="Low complexity" evidence="1">
    <location>
        <begin position="125"/>
        <end position="167"/>
    </location>
</feature>
<reference evidence="4" key="1">
    <citation type="submission" date="2016-04" db="EMBL/GenBank/DDBJ databases">
        <authorList>
            <person name="Nguyen H.D."/>
            <person name="Kesanakurti P."/>
            <person name="Cullis J."/>
            <person name="Levesque C.A."/>
            <person name="Hambleton S."/>
        </authorList>
    </citation>
    <scope>NUCLEOTIDE SEQUENCE</scope>
    <source>
        <strain evidence="4">DAOMC 238032</strain>
    </source>
</reference>
<evidence type="ECO:0000313" key="3">
    <source>
        <dbReference type="EMBL" id="CAD6943838.1"/>
    </source>
</evidence>
<sequence length="1068" mass="106749">MSLKALPGQVDGPQSTDQVLPSWLSYSAYTTLTQTYTKTRQTVLYDPSGSLGPTLSATVEVGVTTDTLYVARPLPLLYTGPTPYPDLGTLYTVSRFRVGFTSGAATPTSSAGNSASGPGQSSGLAPSSAVTPAPVPSGSSPRPSSSTNSVPQTSGNGAGSNTGSTPTQSDGGSGSSTVVALPPGATSSAGTTFIPSGTSVVGGTTYLPGSTGGTNPTSIVSGTAVGPTQEASPTLVSGTTFFPGSTSLASGTTFLPGSTSIYSGTTFVGGTSTIPSSTDNVPGGGTPLQRQSSGLTPAQLAGTLVSSILGFLLLLALLLCCLLKRQRRRQRLEQTGFGSEKYGAGISNDPAEMGYGAAGPRGTGEKSALLGLGAAGAGAAAAATSNHRSPSWSNWLTSRGNRIPSDSAVTGGAYTALPLANVGAAGAGNPRNGRTGSGGSTLGAGLAEASAAAVAAMATVSSRRRRRREERERAGAGPWGGSQGGVHEVEWEADGLHDDGGSGFFIVGGRQAAERAGGEGYHDDGVNDQITADPFADSPDETRHAEHRAEGIAAAAGAAVVAAGRGRNMSTYSNDQGLMVNDPALNARKTKYHDMANLGRDSAGGSGSRFFGAMTGNRSASGTESGTGSNSNSGPSQRNASSSRHVTPGTQQPSARSVSNLTQHTAAQDNEVSTHSGAAGAGVIYGLGAAAGAAALGLAHAARRMTSGERRLSRKPVPQYASSSPGTDSEAEGGPAYMGKRKGAYDPVGTVPVGEEDEGEEDDQPGPGQERQGLMGDYGADPYDRAGPYGRANPSPRTTGSYRAGKGWPQAALVGAAAGAATGAGATAATRRSHRRANRDAEGQGSSGSGSGDGTGPWSSGSTHEAPKSSNGALLSGSSAGHRSGSTDDVTGWAAGFTSLHPPPRPPRSRTSTSRSLKDPSSLTLASSSPQDRARLPTFPEGFGEGDLHARTGSSMTQGPQAGVPSQATDLLRPEAAALPTGTAAGPGTGGALGLLASQHRTSTASMCDYHSEGHSQSMRTPDESELPSRHSDFLSRGTHLLGPGAAVSSRSSATSSGAGGSSQYSLR</sequence>
<proteinExistence type="predicted"/>
<keyword evidence="2" id="KW-0472">Membrane</keyword>
<feature type="region of interest" description="Disordered" evidence="1">
    <location>
        <begin position="460"/>
        <end position="486"/>
    </location>
</feature>